<sequence length="418" mass="47099">MQPFSILRGFYRIMGAGLVIALSVSLLSCHGKKTKPSSERQVTQTQRQQQLTNFGDPNFALLADKLRHRDTRQIHFVQLGDSHTAADFFTGKLRNLLQGRYGDAGPGFIPPMNIPGQRHDIMKFAEDKTGWWLSSSRKDNRADYPLGGFIATPESANSKIQLYSPSAHGKYWVSALYQSHEATTIKAQSASTQVWPLPATNSEWRFSPEQSVRFPVTIFLQERFPQERLPQESQLKIGGWLIKRQSPGIMLSTLGINGATINMLDKWQPQWVDTLAQLKPDMVILAYGTNEAFNESLDLATYQKELTAKVQNIRKAIPEAVILLIGPNDSLKNKATGNCSEQQSTLLSDVIQVQQDVAKKQHTLFWDWRAFMGGPCSIKGWEQQNLARPDYIHLSAAGYERSAEALYKQFTGLVEKWD</sequence>
<dbReference type="PANTHER" id="PTHR30383">
    <property type="entry name" value="THIOESTERASE 1/PROTEASE 1/LYSOPHOSPHOLIPASE L1"/>
    <property type="match status" value="1"/>
</dbReference>
<dbReference type="SUPFAM" id="SSF52266">
    <property type="entry name" value="SGNH hydrolase"/>
    <property type="match status" value="1"/>
</dbReference>
<proteinExistence type="predicted"/>
<evidence type="ECO:0000313" key="5">
    <source>
        <dbReference type="Proteomes" id="UP000198919"/>
    </source>
</evidence>
<reference evidence="5" key="1">
    <citation type="submission" date="2016-10" db="EMBL/GenBank/DDBJ databases">
        <authorList>
            <person name="Varghese N."/>
            <person name="Submissions S."/>
        </authorList>
    </citation>
    <scope>NUCLEOTIDE SEQUENCE [LARGE SCALE GENOMIC DNA]</scope>
    <source>
        <strain evidence="5">DSM 17908</strain>
    </source>
</reference>
<protein>
    <submittedName>
        <fullName evidence="4">Lysophospholipase L1</fullName>
    </submittedName>
    <submittedName>
        <fullName evidence="3">Periplasmic protein</fullName>
    </submittedName>
</protein>
<dbReference type="AlphaFoldDB" id="A0A1I3KBK0"/>
<evidence type="ECO:0000313" key="6">
    <source>
        <dbReference type="Proteomes" id="UP000224607"/>
    </source>
</evidence>
<feature type="domain" description="SGNH hydrolase-type esterase" evidence="1">
    <location>
        <begin position="252"/>
        <end position="401"/>
    </location>
</feature>
<evidence type="ECO:0000259" key="1">
    <source>
        <dbReference type="Pfam" id="PF13472"/>
    </source>
</evidence>
<dbReference type="Gene3D" id="3.40.50.1110">
    <property type="entry name" value="SGNH hydrolase"/>
    <property type="match status" value="1"/>
</dbReference>
<dbReference type="PANTHER" id="PTHR30383:SF29">
    <property type="entry name" value="SGNH HYDROLASE-TYPE ESTERASE DOMAIN-CONTAINING PROTEIN"/>
    <property type="match status" value="1"/>
</dbReference>
<keyword evidence="6" id="KW-1185">Reference proteome</keyword>
<dbReference type="InterPro" id="IPR013830">
    <property type="entry name" value="SGNH_hydro"/>
</dbReference>
<dbReference type="EMBL" id="FORG01000003">
    <property type="protein sequence ID" value="SFI69843.1"/>
    <property type="molecule type" value="Genomic_DNA"/>
</dbReference>
<gene>
    <name evidence="4" type="ORF">SAMN05421680_10334</name>
    <name evidence="3" type="ORF">Xmau_01205</name>
</gene>
<dbReference type="Pfam" id="PF13472">
    <property type="entry name" value="Lipase_GDSL_2"/>
    <property type="match status" value="1"/>
</dbReference>
<dbReference type="CDD" id="cd01825">
    <property type="entry name" value="SGNH_hydrolase_peri1"/>
    <property type="match status" value="1"/>
</dbReference>
<name>A0A1I3KBK0_9GAMM</name>
<dbReference type="Proteomes" id="UP000224607">
    <property type="component" value="Unassembled WGS sequence"/>
</dbReference>
<evidence type="ECO:0000313" key="4">
    <source>
        <dbReference type="EMBL" id="SFI69843.1"/>
    </source>
</evidence>
<evidence type="ECO:0000313" key="3">
    <source>
        <dbReference type="EMBL" id="PHM45000.1"/>
    </source>
</evidence>
<dbReference type="Gene3D" id="2.60.120.1360">
    <property type="match status" value="1"/>
</dbReference>
<dbReference type="InterPro" id="IPR036514">
    <property type="entry name" value="SGNH_hydro_sf"/>
</dbReference>
<dbReference type="InterPro" id="IPR051532">
    <property type="entry name" value="Ester_Hydrolysis_Enzymes"/>
</dbReference>
<reference evidence="4" key="2">
    <citation type="submission" date="2016-10" db="EMBL/GenBank/DDBJ databases">
        <authorList>
            <person name="de Groot N.N."/>
        </authorList>
    </citation>
    <scope>NUCLEOTIDE SEQUENCE [LARGE SCALE GENOMIC DNA]</scope>
    <source>
        <strain evidence="4">DSM 17908</strain>
    </source>
</reference>
<dbReference type="InterPro" id="IPR055041">
    <property type="entry name" value="Ape1_N"/>
</dbReference>
<reference evidence="3 6" key="3">
    <citation type="journal article" date="2017" name="Nat. Microbiol.">
        <title>Natural product diversity associated with the nematode symbionts Photorhabdus and Xenorhabdus.</title>
        <authorList>
            <person name="Tobias N.J."/>
            <person name="Wolff H."/>
            <person name="Djahanschiri B."/>
            <person name="Grundmann F."/>
            <person name="Kronenwerth M."/>
            <person name="Shi Y.M."/>
            <person name="Simonyi S."/>
            <person name="Grun P."/>
            <person name="Shapiro-Ilan D."/>
            <person name="Pidot S.J."/>
            <person name="Stinear T.P."/>
            <person name="Ebersberger I."/>
            <person name="Bode H.B."/>
        </authorList>
    </citation>
    <scope>NUCLEOTIDE SEQUENCE [LARGE SCALE GENOMIC DNA]</scope>
    <source>
        <strain evidence="3 6">DSM 17908</strain>
    </source>
</reference>
<accession>A0A1I3KBK0</accession>
<dbReference type="Proteomes" id="UP000198919">
    <property type="component" value="Unassembled WGS sequence"/>
</dbReference>
<dbReference type="Pfam" id="PF22753">
    <property type="entry name" value="Ape1_N"/>
    <property type="match status" value="1"/>
</dbReference>
<evidence type="ECO:0000259" key="2">
    <source>
        <dbReference type="Pfam" id="PF22753"/>
    </source>
</evidence>
<dbReference type="STRING" id="351675.SAMN05421680_10334"/>
<organism evidence="4 5">
    <name type="scientific">Xenorhabdus mauleonii</name>
    <dbReference type="NCBI Taxonomy" id="351675"/>
    <lineage>
        <taxon>Bacteria</taxon>
        <taxon>Pseudomonadati</taxon>
        <taxon>Pseudomonadota</taxon>
        <taxon>Gammaproteobacteria</taxon>
        <taxon>Enterobacterales</taxon>
        <taxon>Morganellaceae</taxon>
        <taxon>Xenorhabdus</taxon>
    </lineage>
</organism>
<dbReference type="OrthoDB" id="7985403at2"/>
<dbReference type="EMBL" id="NITY01000003">
    <property type="protein sequence ID" value="PHM45000.1"/>
    <property type="molecule type" value="Genomic_DNA"/>
</dbReference>
<dbReference type="RefSeq" id="WP_092507944.1">
    <property type="nucleotide sequence ID" value="NZ_CAWNQB010000023.1"/>
</dbReference>
<dbReference type="GO" id="GO:0016788">
    <property type="term" value="F:hydrolase activity, acting on ester bonds"/>
    <property type="evidence" value="ECO:0007669"/>
    <property type="project" value="UniProtKB-ARBA"/>
</dbReference>
<feature type="domain" description="Peptidoglycan O-acetylesterase N-terminal" evidence="2">
    <location>
        <begin position="105"/>
        <end position="215"/>
    </location>
</feature>